<dbReference type="EMBL" id="JAENIG010000007">
    <property type="protein sequence ID" value="MBK1855502.1"/>
    <property type="molecule type" value="Genomic_DNA"/>
</dbReference>
<dbReference type="GO" id="GO:0000160">
    <property type="term" value="P:phosphorelay signal transduction system"/>
    <property type="evidence" value="ECO:0007669"/>
    <property type="project" value="InterPro"/>
</dbReference>
<dbReference type="CDD" id="cd06170">
    <property type="entry name" value="LuxR_C_like"/>
    <property type="match status" value="1"/>
</dbReference>
<dbReference type="CDD" id="cd17535">
    <property type="entry name" value="REC_NarL-like"/>
    <property type="match status" value="1"/>
</dbReference>
<feature type="modified residue" description="4-aspartylphosphate" evidence="3">
    <location>
        <position position="61"/>
    </location>
</feature>
<name>A0AAE2SDN5_9BACT</name>
<proteinExistence type="predicted"/>
<dbReference type="InterPro" id="IPR011006">
    <property type="entry name" value="CheY-like_superfamily"/>
</dbReference>
<dbReference type="SUPFAM" id="SSF46894">
    <property type="entry name" value="C-terminal effector domain of the bipartite response regulators"/>
    <property type="match status" value="1"/>
</dbReference>
<accession>A0AAE2SDN5</accession>
<organism evidence="6 7">
    <name type="scientific">Oceaniferula flava</name>
    <dbReference type="NCBI Taxonomy" id="2800421"/>
    <lineage>
        <taxon>Bacteria</taxon>
        <taxon>Pseudomonadati</taxon>
        <taxon>Verrucomicrobiota</taxon>
        <taxon>Verrucomicrobiia</taxon>
        <taxon>Verrucomicrobiales</taxon>
        <taxon>Verrucomicrobiaceae</taxon>
        <taxon>Oceaniferula</taxon>
    </lineage>
</organism>
<dbReference type="Proteomes" id="UP000634206">
    <property type="component" value="Unassembled WGS sequence"/>
</dbReference>
<evidence type="ECO:0000256" key="3">
    <source>
        <dbReference type="PROSITE-ProRule" id="PRU00169"/>
    </source>
</evidence>
<feature type="domain" description="Response regulatory" evidence="5">
    <location>
        <begin position="6"/>
        <end position="126"/>
    </location>
</feature>
<dbReference type="InterPro" id="IPR016032">
    <property type="entry name" value="Sig_transdc_resp-reg_C-effctor"/>
</dbReference>
<sequence length="221" mass="23838">MKSPINIMLIEDSPAYRKVITRTLASETDISLSSQFGTAEIALRSLESASAHAAPDLVLLDLNLPGMSGLEALPWIHEYSPDTKVIILTQSNQEADIVTAISQGASGYMLKSNTLDQLTDGIHNVMNGGASLDPTVAKFLIGQIKKQPPASSEETPLSQREMEVLQLIGEGLQKKEVGDRLDISPRTVAAHVENIYVKLNVKNAPSAVNKAHQLGIFPTDE</sequence>
<keyword evidence="7" id="KW-1185">Reference proteome</keyword>
<dbReference type="AlphaFoldDB" id="A0AAE2SDN5"/>
<dbReference type="PRINTS" id="PR00038">
    <property type="entry name" value="HTHLUXR"/>
</dbReference>
<dbReference type="Pfam" id="PF00072">
    <property type="entry name" value="Response_reg"/>
    <property type="match status" value="1"/>
</dbReference>
<dbReference type="PROSITE" id="PS50043">
    <property type="entry name" value="HTH_LUXR_2"/>
    <property type="match status" value="1"/>
</dbReference>
<evidence type="ECO:0000313" key="7">
    <source>
        <dbReference type="Proteomes" id="UP000634206"/>
    </source>
</evidence>
<dbReference type="InterPro" id="IPR001789">
    <property type="entry name" value="Sig_transdc_resp-reg_receiver"/>
</dbReference>
<dbReference type="GO" id="GO:0003677">
    <property type="term" value="F:DNA binding"/>
    <property type="evidence" value="ECO:0007669"/>
    <property type="project" value="UniProtKB-KW"/>
</dbReference>
<evidence type="ECO:0000259" key="5">
    <source>
        <dbReference type="PROSITE" id="PS50110"/>
    </source>
</evidence>
<dbReference type="GO" id="GO:0006355">
    <property type="term" value="P:regulation of DNA-templated transcription"/>
    <property type="evidence" value="ECO:0007669"/>
    <property type="project" value="InterPro"/>
</dbReference>
<dbReference type="Pfam" id="PF00196">
    <property type="entry name" value="GerE"/>
    <property type="match status" value="1"/>
</dbReference>
<keyword evidence="2" id="KW-0238">DNA-binding</keyword>
<dbReference type="SMART" id="SM00448">
    <property type="entry name" value="REC"/>
    <property type="match status" value="1"/>
</dbReference>
<dbReference type="SUPFAM" id="SSF52172">
    <property type="entry name" value="CheY-like"/>
    <property type="match status" value="1"/>
</dbReference>
<dbReference type="SMART" id="SM00421">
    <property type="entry name" value="HTH_LUXR"/>
    <property type="match status" value="1"/>
</dbReference>
<feature type="domain" description="HTH luxR-type" evidence="4">
    <location>
        <begin position="150"/>
        <end position="215"/>
    </location>
</feature>
<gene>
    <name evidence="6" type="ORF">JIN83_11070</name>
</gene>
<keyword evidence="1 3" id="KW-0597">Phosphoprotein</keyword>
<dbReference type="InterPro" id="IPR000792">
    <property type="entry name" value="Tscrpt_reg_LuxR_C"/>
</dbReference>
<evidence type="ECO:0000256" key="2">
    <source>
        <dbReference type="ARBA" id="ARBA00023125"/>
    </source>
</evidence>
<dbReference type="PANTHER" id="PTHR43214">
    <property type="entry name" value="TWO-COMPONENT RESPONSE REGULATOR"/>
    <property type="match status" value="1"/>
</dbReference>
<dbReference type="InterPro" id="IPR058245">
    <property type="entry name" value="NreC/VraR/RcsB-like_REC"/>
</dbReference>
<evidence type="ECO:0000313" key="6">
    <source>
        <dbReference type="EMBL" id="MBK1855502.1"/>
    </source>
</evidence>
<comment type="caution">
    <text evidence="6">The sequence shown here is derived from an EMBL/GenBank/DDBJ whole genome shotgun (WGS) entry which is preliminary data.</text>
</comment>
<evidence type="ECO:0000259" key="4">
    <source>
        <dbReference type="PROSITE" id="PS50043"/>
    </source>
</evidence>
<dbReference type="InterPro" id="IPR039420">
    <property type="entry name" value="WalR-like"/>
</dbReference>
<dbReference type="PANTHER" id="PTHR43214:SF38">
    <property type="entry name" value="NITRATE_NITRITE RESPONSE REGULATOR PROTEIN NARL"/>
    <property type="match status" value="1"/>
</dbReference>
<dbReference type="RefSeq" id="WP_309490114.1">
    <property type="nucleotide sequence ID" value="NZ_JAENIG010000007.1"/>
</dbReference>
<reference evidence="6" key="1">
    <citation type="submission" date="2021-01" db="EMBL/GenBank/DDBJ databases">
        <title>Modified the classification status of verrucomicrobia.</title>
        <authorList>
            <person name="Feng X."/>
        </authorList>
    </citation>
    <scope>NUCLEOTIDE SEQUENCE</scope>
    <source>
        <strain evidence="6">5K15</strain>
    </source>
</reference>
<protein>
    <submittedName>
        <fullName evidence="6">Response regulator transcription factor</fullName>
    </submittedName>
</protein>
<dbReference type="Gene3D" id="3.40.50.2300">
    <property type="match status" value="1"/>
</dbReference>
<dbReference type="PROSITE" id="PS50110">
    <property type="entry name" value="RESPONSE_REGULATORY"/>
    <property type="match status" value="1"/>
</dbReference>
<evidence type="ECO:0000256" key="1">
    <source>
        <dbReference type="ARBA" id="ARBA00022553"/>
    </source>
</evidence>